<name>A0A7X0M6J3_9ACTN</name>
<protein>
    <submittedName>
        <fullName evidence="6">Alkanesulfonate monooxygenase SsuD/methylene tetrahydromethanopterin reductase-like flavin-dependent oxidoreductase (Luciferase family)</fullName>
    </submittedName>
</protein>
<keyword evidence="4 6" id="KW-0503">Monooxygenase</keyword>
<evidence type="ECO:0000256" key="4">
    <source>
        <dbReference type="ARBA" id="ARBA00023033"/>
    </source>
</evidence>
<evidence type="ECO:0000256" key="3">
    <source>
        <dbReference type="ARBA" id="ARBA00023002"/>
    </source>
</evidence>
<evidence type="ECO:0000313" key="6">
    <source>
        <dbReference type="EMBL" id="MBB6473297.1"/>
    </source>
</evidence>
<dbReference type="InterPro" id="IPR050172">
    <property type="entry name" value="SsuD_RutA_monooxygenase"/>
</dbReference>
<sequence>MTPPRVGLLVDTDVTSPDGVDVGAFTRHVVDMGVLAEEAGFDGVFFPDRHMRATTLAPSQVVNAAAVAARTSRVDVGSYCSVLPLYNPMEFAESWAAIDQLSGGRAVVAVGAGYNEDYLRFYGVGKEGYRKRFVEAGQILRRAWSERRPWSYEGEIFTFRDVCLLPGPVREGGPPIWVAGQGPWAVRHAAGTGDGYAGDPFPITPESWRERVETVRDGAARRGAPAPEVVLMRHVYLTDDAGECDAVIEEVCLPQFRFYEAAGLLRGRLPDGVAVDMDIARDTVIVGDAERCAERLAAFTRDYEATYLILKIMRPARLTRAAELEMVTALGEKVLPEVGR</sequence>
<dbReference type="InterPro" id="IPR036661">
    <property type="entry name" value="Luciferase-like_sf"/>
</dbReference>
<evidence type="ECO:0000313" key="7">
    <source>
        <dbReference type="Proteomes" id="UP000555564"/>
    </source>
</evidence>
<evidence type="ECO:0000256" key="1">
    <source>
        <dbReference type="ARBA" id="ARBA00022630"/>
    </source>
</evidence>
<dbReference type="PANTHER" id="PTHR42847">
    <property type="entry name" value="ALKANESULFONATE MONOOXYGENASE"/>
    <property type="match status" value="1"/>
</dbReference>
<comment type="caution">
    <text evidence="6">The sequence shown here is derived from an EMBL/GenBank/DDBJ whole genome shotgun (WGS) entry which is preliminary data.</text>
</comment>
<keyword evidence="7" id="KW-1185">Reference proteome</keyword>
<keyword evidence="2" id="KW-0288">FMN</keyword>
<keyword evidence="3" id="KW-0560">Oxidoreductase</keyword>
<dbReference type="PANTHER" id="PTHR42847:SF4">
    <property type="entry name" value="ALKANESULFONATE MONOOXYGENASE-RELATED"/>
    <property type="match status" value="1"/>
</dbReference>
<dbReference type="SUPFAM" id="SSF51679">
    <property type="entry name" value="Bacterial luciferase-like"/>
    <property type="match status" value="1"/>
</dbReference>
<dbReference type="Gene3D" id="3.20.20.30">
    <property type="entry name" value="Luciferase-like domain"/>
    <property type="match status" value="1"/>
</dbReference>
<reference evidence="6 7" key="1">
    <citation type="submission" date="2020-08" db="EMBL/GenBank/DDBJ databases">
        <title>Sequencing the genomes of 1000 actinobacteria strains.</title>
        <authorList>
            <person name="Klenk H.-P."/>
        </authorList>
    </citation>
    <scope>NUCLEOTIDE SEQUENCE [LARGE SCALE GENOMIC DNA]</scope>
    <source>
        <strain evidence="6 7">DSM 44936</strain>
    </source>
</reference>
<dbReference type="Proteomes" id="UP000555564">
    <property type="component" value="Unassembled WGS sequence"/>
</dbReference>
<keyword evidence="1" id="KW-0285">Flavoprotein</keyword>
<dbReference type="GO" id="GO:0008726">
    <property type="term" value="F:alkanesulfonate monooxygenase activity"/>
    <property type="evidence" value="ECO:0007669"/>
    <property type="project" value="TreeGrafter"/>
</dbReference>
<dbReference type="Pfam" id="PF00296">
    <property type="entry name" value="Bac_luciferase"/>
    <property type="match status" value="1"/>
</dbReference>
<proteinExistence type="predicted"/>
<evidence type="ECO:0000259" key="5">
    <source>
        <dbReference type="Pfam" id="PF00296"/>
    </source>
</evidence>
<organism evidence="6 7">
    <name type="scientific">Sphaerisporangium rubeum</name>
    <dbReference type="NCBI Taxonomy" id="321317"/>
    <lineage>
        <taxon>Bacteria</taxon>
        <taxon>Bacillati</taxon>
        <taxon>Actinomycetota</taxon>
        <taxon>Actinomycetes</taxon>
        <taxon>Streptosporangiales</taxon>
        <taxon>Streptosporangiaceae</taxon>
        <taxon>Sphaerisporangium</taxon>
    </lineage>
</organism>
<dbReference type="GO" id="GO:0046306">
    <property type="term" value="P:alkanesulfonate catabolic process"/>
    <property type="evidence" value="ECO:0007669"/>
    <property type="project" value="TreeGrafter"/>
</dbReference>
<dbReference type="EMBL" id="JACHIU010000001">
    <property type="protein sequence ID" value="MBB6473297.1"/>
    <property type="molecule type" value="Genomic_DNA"/>
</dbReference>
<dbReference type="AlphaFoldDB" id="A0A7X0M6J3"/>
<evidence type="ECO:0000256" key="2">
    <source>
        <dbReference type="ARBA" id="ARBA00022643"/>
    </source>
</evidence>
<gene>
    <name evidence="6" type="ORF">BJ992_002728</name>
</gene>
<dbReference type="InterPro" id="IPR011251">
    <property type="entry name" value="Luciferase-like_dom"/>
</dbReference>
<accession>A0A7X0M6J3</accession>
<feature type="domain" description="Luciferase-like" evidence="5">
    <location>
        <begin position="26"/>
        <end position="300"/>
    </location>
</feature>
<dbReference type="RefSeq" id="WP_184980946.1">
    <property type="nucleotide sequence ID" value="NZ_BAAALO010000109.1"/>
</dbReference>